<evidence type="ECO:0000313" key="3">
    <source>
        <dbReference type="Proteomes" id="UP000523007"/>
    </source>
</evidence>
<dbReference type="EMBL" id="JACHJT010000001">
    <property type="protein sequence ID" value="MBB4931342.1"/>
    <property type="molecule type" value="Genomic_DNA"/>
</dbReference>
<reference evidence="2 3" key="1">
    <citation type="submission" date="2020-08" db="EMBL/GenBank/DDBJ databases">
        <title>Sequencing the genomes of 1000 actinobacteria strains.</title>
        <authorList>
            <person name="Klenk H.-P."/>
        </authorList>
    </citation>
    <scope>NUCLEOTIDE SEQUENCE [LARGE SCALE GENOMIC DNA]</scope>
    <source>
        <strain evidence="2 3">DSM 102030</strain>
    </source>
</reference>
<comment type="caution">
    <text evidence="2">The sequence shown here is derived from an EMBL/GenBank/DDBJ whole genome shotgun (WGS) entry which is preliminary data.</text>
</comment>
<keyword evidence="3" id="KW-1185">Reference proteome</keyword>
<protein>
    <submittedName>
        <fullName evidence="2">Uncharacterized protein</fullName>
    </submittedName>
</protein>
<dbReference type="AlphaFoldDB" id="A0A7W7RG92"/>
<sequence>MADKDSKIEACAEALTVMWDNEVGHSEHTRRASEAAENLMSGGGTDLLYAPAEIVRMLTQAIEIGYTTALTDVGNGAHPNPGCSRGLNPPDSSSDLAM</sequence>
<evidence type="ECO:0000256" key="1">
    <source>
        <dbReference type="SAM" id="MobiDB-lite"/>
    </source>
</evidence>
<feature type="region of interest" description="Disordered" evidence="1">
    <location>
        <begin position="73"/>
        <end position="98"/>
    </location>
</feature>
<accession>A0A7W7RG92</accession>
<organism evidence="2 3">
    <name type="scientific">Lipingzhangella halophila</name>
    <dbReference type="NCBI Taxonomy" id="1783352"/>
    <lineage>
        <taxon>Bacteria</taxon>
        <taxon>Bacillati</taxon>
        <taxon>Actinomycetota</taxon>
        <taxon>Actinomycetes</taxon>
        <taxon>Streptosporangiales</taxon>
        <taxon>Nocardiopsidaceae</taxon>
        <taxon>Lipingzhangella</taxon>
    </lineage>
</organism>
<dbReference type="Proteomes" id="UP000523007">
    <property type="component" value="Unassembled WGS sequence"/>
</dbReference>
<evidence type="ECO:0000313" key="2">
    <source>
        <dbReference type="EMBL" id="MBB4931342.1"/>
    </source>
</evidence>
<name>A0A7W7RG92_9ACTN</name>
<gene>
    <name evidence="2" type="ORF">F4561_002162</name>
</gene>
<proteinExistence type="predicted"/>